<dbReference type="GO" id="GO:0016209">
    <property type="term" value="F:antioxidant activity"/>
    <property type="evidence" value="ECO:0007669"/>
    <property type="project" value="InterPro"/>
</dbReference>
<proteinExistence type="predicted"/>
<dbReference type="AlphaFoldDB" id="A0A5E4X417"/>
<dbReference type="OrthoDB" id="9798454at2"/>
<dbReference type="Pfam" id="PF00578">
    <property type="entry name" value="AhpC-TSA"/>
    <property type="match status" value="1"/>
</dbReference>
<dbReference type="PANTHER" id="PTHR42852">
    <property type="entry name" value="THIOL:DISULFIDE INTERCHANGE PROTEIN DSBE"/>
    <property type="match status" value="1"/>
</dbReference>
<protein>
    <submittedName>
        <fullName evidence="3">Alkyl hydroperoxide reductase</fullName>
    </submittedName>
</protein>
<dbReference type="CDD" id="cd02966">
    <property type="entry name" value="TlpA_like_family"/>
    <property type="match status" value="1"/>
</dbReference>
<evidence type="ECO:0000256" key="1">
    <source>
        <dbReference type="SAM" id="SignalP"/>
    </source>
</evidence>
<dbReference type="SUPFAM" id="SSF52833">
    <property type="entry name" value="Thioredoxin-like"/>
    <property type="match status" value="1"/>
</dbReference>
<dbReference type="EMBL" id="CABPRZ010000015">
    <property type="protein sequence ID" value="VVE30992.1"/>
    <property type="molecule type" value="Genomic_DNA"/>
</dbReference>
<reference evidence="3 4" key="1">
    <citation type="submission" date="2019-08" db="EMBL/GenBank/DDBJ databases">
        <authorList>
            <person name="Peeters C."/>
        </authorList>
    </citation>
    <scope>NUCLEOTIDE SEQUENCE [LARGE SCALE GENOMIC DNA]</scope>
    <source>
        <strain evidence="3 4">LMG 30175</strain>
    </source>
</reference>
<name>A0A5E4X417_9BURK</name>
<gene>
    <name evidence="3" type="ORF">PTE30175_03552</name>
</gene>
<dbReference type="PANTHER" id="PTHR42852:SF13">
    <property type="entry name" value="PROTEIN DIPZ"/>
    <property type="match status" value="1"/>
</dbReference>
<dbReference type="InterPro" id="IPR013766">
    <property type="entry name" value="Thioredoxin_domain"/>
</dbReference>
<dbReference type="InterPro" id="IPR036249">
    <property type="entry name" value="Thioredoxin-like_sf"/>
</dbReference>
<dbReference type="Gene3D" id="3.40.30.10">
    <property type="entry name" value="Glutaredoxin"/>
    <property type="match status" value="1"/>
</dbReference>
<dbReference type="Proteomes" id="UP000414233">
    <property type="component" value="Unassembled WGS sequence"/>
</dbReference>
<feature type="chain" id="PRO_5023001358" evidence="1">
    <location>
        <begin position="22"/>
        <end position="177"/>
    </location>
</feature>
<organism evidence="3 4">
    <name type="scientific">Pandoraea terrae</name>
    <dbReference type="NCBI Taxonomy" id="1537710"/>
    <lineage>
        <taxon>Bacteria</taxon>
        <taxon>Pseudomonadati</taxon>
        <taxon>Pseudomonadota</taxon>
        <taxon>Betaproteobacteria</taxon>
        <taxon>Burkholderiales</taxon>
        <taxon>Burkholderiaceae</taxon>
        <taxon>Pandoraea</taxon>
    </lineage>
</organism>
<keyword evidence="4" id="KW-1185">Reference proteome</keyword>
<sequence>MKATLLSTLVSLVFVTPSAHAWKPEVGEVPGEITTFEYVDGSALSLADLKGQPVLLYFGADWCIPCHKARPVVEKVAKANQSRGLKVIFLSNDDNRIRAKKQEEEKQMGARIAMPTMTACPPASCPGGVHDLGAFGKTYVLPTAVLLGADGTVKEKLERGEVISRGLEASVDHLLSR</sequence>
<feature type="signal peptide" evidence="1">
    <location>
        <begin position="1"/>
        <end position="21"/>
    </location>
</feature>
<evidence type="ECO:0000313" key="3">
    <source>
        <dbReference type="EMBL" id="VVE30992.1"/>
    </source>
</evidence>
<dbReference type="InterPro" id="IPR050553">
    <property type="entry name" value="Thioredoxin_ResA/DsbE_sf"/>
</dbReference>
<dbReference type="RefSeq" id="WP_150698375.1">
    <property type="nucleotide sequence ID" value="NZ_CABPRZ010000015.1"/>
</dbReference>
<feature type="domain" description="Thioredoxin" evidence="2">
    <location>
        <begin position="24"/>
        <end position="176"/>
    </location>
</feature>
<accession>A0A5E4X417</accession>
<keyword evidence="1" id="KW-0732">Signal</keyword>
<dbReference type="PROSITE" id="PS51352">
    <property type="entry name" value="THIOREDOXIN_2"/>
    <property type="match status" value="1"/>
</dbReference>
<evidence type="ECO:0000259" key="2">
    <source>
        <dbReference type="PROSITE" id="PS51352"/>
    </source>
</evidence>
<dbReference type="InterPro" id="IPR000866">
    <property type="entry name" value="AhpC/TSA"/>
</dbReference>
<dbReference type="GO" id="GO:0016491">
    <property type="term" value="F:oxidoreductase activity"/>
    <property type="evidence" value="ECO:0007669"/>
    <property type="project" value="InterPro"/>
</dbReference>
<evidence type="ECO:0000313" key="4">
    <source>
        <dbReference type="Proteomes" id="UP000414233"/>
    </source>
</evidence>